<dbReference type="Proteomes" id="UP000283429">
    <property type="component" value="Unassembled WGS sequence"/>
</dbReference>
<dbReference type="AlphaFoldDB" id="A0A414HEY0"/>
<name>A0A414HEY0_PHOVU</name>
<sequence length="134" mass="15254">MKTELKNIELLADSRDKVIDMPQGYLLSWFCTTQAAFRITVTLKDECTTYFSGSKASTDINPPLAQGSAVQLGKELRMLIDIPQSVKIRMESNKNFVEVDGKEVARCYTWLIEDQDDDDFNDMHLSLIGWKKKG</sequence>
<reference evidence="1 2" key="1">
    <citation type="submission" date="2018-08" db="EMBL/GenBank/DDBJ databases">
        <title>A genome reference for cultivated species of the human gut microbiota.</title>
        <authorList>
            <person name="Zou Y."/>
            <person name="Xue W."/>
            <person name="Luo G."/>
        </authorList>
    </citation>
    <scope>NUCLEOTIDE SEQUENCE [LARGE SCALE GENOMIC DNA]</scope>
    <source>
        <strain evidence="1 2">AM30-40</strain>
    </source>
</reference>
<evidence type="ECO:0000313" key="1">
    <source>
        <dbReference type="EMBL" id="RHD83144.1"/>
    </source>
</evidence>
<organism evidence="1 2">
    <name type="scientific">Phocaeicola vulgatus</name>
    <name type="common">Bacteroides vulgatus</name>
    <dbReference type="NCBI Taxonomy" id="821"/>
    <lineage>
        <taxon>Bacteria</taxon>
        <taxon>Pseudomonadati</taxon>
        <taxon>Bacteroidota</taxon>
        <taxon>Bacteroidia</taxon>
        <taxon>Bacteroidales</taxon>
        <taxon>Bacteroidaceae</taxon>
        <taxon>Phocaeicola</taxon>
    </lineage>
</organism>
<dbReference type="EMBL" id="QSJM01000010">
    <property type="protein sequence ID" value="RHD83144.1"/>
    <property type="molecule type" value="Genomic_DNA"/>
</dbReference>
<accession>A0A414HEY0</accession>
<protein>
    <submittedName>
        <fullName evidence="1">Uncharacterized protein</fullName>
    </submittedName>
</protein>
<comment type="caution">
    <text evidence="1">The sequence shown here is derived from an EMBL/GenBank/DDBJ whole genome shotgun (WGS) entry which is preliminary data.</text>
</comment>
<evidence type="ECO:0000313" key="2">
    <source>
        <dbReference type="Proteomes" id="UP000283429"/>
    </source>
</evidence>
<gene>
    <name evidence="1" type="ORF">DW783_04910</name>
</gene>
<proteinExistence type="predicted"/>
<dbReference type="RefSeq" id="WP_101602694.1">
    <property type="nucleotide sequence ID" value="NZ_JADNJS010000056.1"/>
</dbReference>